<evidence type="ECO:0000313" key="6">
    <source>
        <dbReference type="EMBL" id="SPF35925.1"/>
    </source>
</evidence>
<dbReference type="PROSITE" id="PS51063">
    <property type="entry name" value="HTH_CRP_2"/>
    <property type="match status" value="1"/>
</dbReference>
<sequence>MPVVFNKKWSDYFNALVEKIEILTQKRLVVDNLCAITYALSNFEGMKWGLTMKPKLSQIDLDELLKIPLLKALSEQHLLTLNQSAHERSFQKRECIFSPEKQADFILILLKGKVRIYLSYPNGKEFTIAFLEPGDVYSSHSGTFAEAMEDTIVWTIDIKVFRSLMLQDPVILISMVKVLGESLGNTLGIIENLVFRDVGKRLANFLIQAAREKGQTDEHGTLVNLGLTFDEIASAVGTSRQTVSTFLNGWQKAEIITLNRKSFILRDIQALQKSMEED</sequence>
<dbReference type="EMBL" id="OMOF01000066">
    <property type="protein sequence ID" value="SPF35925.1"/>
    <property type="molecule type" value="Genomic_DNA"/>
</dbReference>
<dbReference type="CDD" id="cd00038">
    <property type="entry name" value="CAP_ED"/>
    <property type="match status" value="1"/>
</dbReference>
<name>A0A2U3K8D7_9FIRM</name>
<dbReference type="SMART" id="SM00419">
    <property type="entry name" value="HTH_CRP"/>
    <property type="match status" value="1"/>
</dbReference>
<reference evidence="7" key="1">
    <citation type="submission" date="2018-02" db="EMBL/GenBank/DDBJ databases">
        <authorList>
            <person name="Hausmann B."/>
        </authorList>
    </citation>
    <scope>NUCLEOTIDE SEQUENCE [LARGE SCALE GENOMIC DNA]</scope>
    <source>
        <strain evidence="7">Peat soil MAG SbF1</strain>
    </source>
</reference>
<dbReference type="InterPro" id="IPR036390">
    <property type="entry name" value="WH_DNA-bd_sf"/>
</dbReference>
<keyword evidence="1" id="KW-0805">Transcription regulation</keyword>
<evidence type="ECO:0000259" key="4">
    <source>
        <dbReference type="PROSITE" id="PS50042"/>
    </source>
</evidence>
<evidence type="ECO:0000313" key="7">
    <source>
        <dbReference type="Proteomes" id="UP000238916"/>
    </source>
</evidence>
<keyword evidence="2" id="KW-0238">DNA-binding</keyword>
<protein>
    <submittedName>
        <fullName evidence="6">Carbon-monoxide-responsive transcriptional regulator CooA</fullName>
    </submittedName>
</protein>
<evidence type="ECO:0000256" key="1">
    <source>
        <dbReference type="ARBA" id="ARBA00023015"/>
    </source>
</evidence>
<dbReference type="InterPro" id="IPR000595">
    <property type="entry name" value="cNMP-bd_dom"/>
</dbReference>
<dbReference type="InterPro" id="IPR012318">
    <property type="entry name" value="HTH_CRP"/>
</dbReference>
<evidence type="ECO:0000259" key="5">
    <source>
        <dbReference type="PROSITE" id="PS51063"/>
    </source>
</evidence>
<dbReference type="InterPro" id="IPR036388">
    <property type="entry name" value="WH-like_DNA-bd_sf"/>
</dbReference>
<dbReference type="GO" id="GO:0003677">
    <property type="term" value="F:DNA binding"/>
    <property type="evidence" value="ECO:0007669"/>
    <property type="project" value="UniProtKB-KW"/>
</dbReference>
<dbReference type="Pfam" id="PF00027">
    <property type="entry name" value="cNMP_binding"/>
    <property type="match status" value="1"/>
</dbReference>
<feature type="domain" description="HTH crp-type" evidence="5">
    <location>
        <begin position="196"/>
        <end position="269"/>
    </location>
</feature>
<dbReference type="Proteomes" id="UP000238916">
    <property type="component" value="Unassembled WGS sequence"/>
</dbReference>
<dbReference type="SUPFAM" id="SSF51206">
    <property type="entry name" value="cAMP-binding domain-like"/>
    <property type="match status" value="1"/>
</dbReference>
<proteinExistence type="predicted"/>
<keyword evidence="3" id="KW-0804">Transcription</keyword>
<dbReference type="PANTHER" id="PTHR24567">
    <property type="entry name" value="CRP FAMILY TRANSCRIPTIONAL REGULATORY PROTEIN"/>
    <property type="match status" value="1"/>
</dbReference>
<dbReference type="PANTHER" id="PTHR24567:SF26">
    <property type="entry name" value="REGULATORY PROTEIN YEIL"/>
    <property type="match status" value="1"/>
</dbReference>
<dbReference type="InterPro" id="IPR018490">
    <property type="entry name" value="cNMP-bd_dom_sf"/>
</dbReference>
<dbReference type="InterPro" id="IPR014710">
    <property type="entry name" value="RmlC-like_jellyroll"/>
</dbReference>
<dbReference type="SUPFAM" id="SSF46785">
    <property type="entry name" value="Winged helix' DNA-binding domain"/>
    <property type="match status" value="1"/>
</dbReference>
<feature type="domain" description="Cyclic nucleotide-binding" evidence="4">
    <location>
        <begin position="69"/>
        <end position="138"/>
    </location>
</feature>
<dbReference type="Gene3D" id="1.10.10.10">
    <property type="entry name" value="Winged helix-like DNA-binding domain superfamily/Winged helix DNA-binding domain"/>
    <property type="match status" value="1"/>
</dbReference>
<evidence type="ECO:0000256" key="3">
    <source>
        <dbReference type="ARBA" id="ARBA00023163"/>
    </source>
</evidence>
<evidence type="ECO:0000256" key="2">
    <source>
        <dbReference type="ARBA" id="ARBA00023125"/>
    </source>
</evidence>
<dbReference type="Gene3D" id="2.60.120.10">
    <property type="entry name" value="Jelly Rolls"/>
    <property type="match status" value="1"/>
</dbReference>
<dbReference type="InterPro" id="IPR050397">
    <property type="entry name" value="Env_Response_Regulators"/>
</dbReference>
<dbReference type="SMART" id="SM00100">
    <property type="entry name" value="cNMP"/>
    <property type="match status" value="1"/>
</dbReference>
<dbReference type="GO" id="GO:0005829">
    <property type="term" value="C:cytosol"/>
    <property type="evidence" value="ECO:0007669"/>
    <property type="project" value="TreeGrafter"/>
</dbReference>
<dbReference type="PROSITE" id="PS50042">
    <property type="entry name" value="CNMP_BINDING_3"/>
    <property type="match status" value="1"/>
</dbReference>
<organism evidence="6 7">
    <name type="scientific">Candidatus Desulfosporosinus infrequens</name>
    <dbReference type="NCBI Taxonomy" id="2043169"/>
    <lineage>
        <taxon>Bacteria</taxon>
        <taxon>Bacillati</taxon>
        <taxon>Bacillota</taxon>
        <taxon>Clostridia</taxon>
        <taxon>Eubacteriales</taxon>
        <taxon>Desulfitobacteriaceae</taxon>
        <taxon>Desulfosporosinus</taxon>
    </lineage>
</organism>
<gene>
    <name evidence="6" type="primary">cooA</name>
    <name evidence="6" type="ORF">SBF1_1580019</name>
</gene>
<accession>A0A2U3K8D7</accession>
<dbReference type="Pfam" id="PF13545">
    <property type="entry name" value="HTH_Crp_2"/>
    <property type="match status" value="1"/>
</dbReference>
<dbReference type="AlphaFoldDB" id="A0A2U3K8D7"/>
<dbReference type="GO" id="GO:0003700">
    <property type="term" value="F:DNA-binding transcription factor activity"/>
    <property type="evidence" value="ECO:0007669"/>
    <property type="project" value="TreeGrafter"/>
</dbReference>